<dbReference type="Gene3D" id="2.130.10.10">
    <property type="entry name" value="YVTN repeat-like/Quinoprotein amine dehydrogenase"/>
    <property type="match status" value="1"/>
</dbReference>
<dbReference type="Proteomes" id="UP000240572">
    <property type="component" value="Unassembled WGS sequence"/>
</dbReference>
<dbReference type="OrthoDB" id="9783700at2"/>
<dbReference type="InterPro" id="IPR007788">
    <property type="entry name" value="QCT"/>
</dbReference>
<dbReference type="PANTHER" id="PTHR31270">
    <property type="entry name" value="GLUTAMINYL-PEPTIDE CYCLOTRANSFERASE"/>
    <property type="match status" value="1"/>
</dbReference>
<dbReference type="GO" id="GO:0016603">
    <property type="term" value="F:glutaminyl-peptide cyclotransferase activity"/>
    <property type="evidence" value="ECO:0007669"/>
    <property type="project" value="InterPro"/>
</dbReference>
<evidence type="ECO:0000313" key="1">
    <source>
        <dbReference type="EMBL" id="PSK90624.1"/>
    </source>
</evidence>
<reference evidence="1 2" key="1">
    <citation type="submission" date="2018-03" db="EMBL/GenBank/DDBJ databases">
        <title>Genomic Encyclopedia of Type Strains, Phase III (KMG-III): the genomes of soil and plant-associated and newly described type strains.</title>
        <authorList>
            <person name="Whitman W."/>
        </authorList>
    </citation>
    <scope>NUCLEOTIDE SEQUENCE [LARGE SCALE GENOMIC DNA]</scope>
    <source>
        <strain evidence="1 2">CGMCC 1.12700</strain>
    </source>
</reference>
<dbReference type="SUPFAM" id="SSF63825">
    <property type="entry name" value="YWTD domain"/>
    <property type="match status" value="1"/>
</dbReference>
<sequence length="282" mass="31343">MYKKIIPVLALCGLWSCGNNETTTTEPPAQTATPPAVATTPSAPAALIPFKVKATHPHDTTLFVEGFLVHEGKVYESTGAPDNIPFTRSLIGILNLKTGKLDEKIEIDRNIYFGEGIVLLNNKIYQLTYQNQKGFIYDATTFKRTGEFSYANKEGWGFTTDGQKLIMSDGSATLTFLNPDNQQVTGTLTVKENGNPVNNLNELEYIKGFIYANIWMTNYIVKIDPATGNIVGKLNMNDLSNDARTKYRNAQEMNGIAYDAAADKIYVTGKMWPTIYEVEFEH</sequence>
<dbReference type="AlphaFoldDB" id="A0A2P8D081"/>
<organism evidence="1 2">
    <name type="scientific">Taibaiella chishuiensis</name>
    <dbReference type="NCBI Taxonomy" id="1434707"/>
    <lineage>
        <taxon>Bacteria</taxon>
        <taxon>Pseudomonadati</taxon>
        <taxon>Bacteroidota</taxon>
        <taxon>Chitinophagia</taxon>
        <taxon>Chitinophagales</taxon>
        <taxon>Chitinophagaceae</taxon>
        <taxon>Taibaiella</taxon>
    </lineage>
</organism>
<gene>
    <name evidence="1" type="ORF">B0I18_10734</name>
</gene>
<dbReference type="RefSeq" id="WP_146146780.1">
    <property type="nucleotide sequence ID" value="NZ_PYGD01000007.1"/>
</dbReference>
<keyword evidence="1" id="KW-0808">Transferase</keyword>
<dbReference type="PANTHER" id="PTHR31270:SF1">
    <property type="entry name" value="GLUTAMINYL-PEPTIDE CYCLOTRANSFERASE"/>
    <property type="match status" value="1"/>
</dbReference>
<protein>
    <submittedName>
        <fullName evidence="1">Glutamine cyclotransferase</fullName>
    </submittedName>
</protein>
<dbReference type="EMBL" id="PYGD01000007">
    <property type="protein sequence ID" value="PSK90624.1"/>
    <property type="molecule type" value="Genomic_DNA"/>
</dbReference>
<keyword evidence="2" id="KW-1185">Reference proteome</keyword>
<evidence type="ECO:0000313" key="2">
    <source>
        <dbReference type="Proteomes" id="UP000240572"/>
    </source>
</evidence>
<proteinExistence type="predicted"/>
<dbReference type="Pfam" id="PF05096">
    <property type="entry name" value="Glu_cyclase_2"/>
    <property type="match status" value="1"/>
</dbReference>
<dbReference type="InterPro" id="IPR015943">
    <property type="entry name" value="WD40/YVTN_repeat-like_dom_sf"/>
</dbReference>
<accession>A0A2P8D081</accession>
<name>A0A2P8D081_9BACT</name>
<comment type="caution">
    <text evidence="1">The sequence shown here is derived from an EMBL/GenBank/DDBJ whole genome shotgun (WGS) entry which is preliminary data.</text>
</comment>